<dbReference type="EMBL" id="DF977552">
    <property type="protein sequence ID" value="GAP93103.2"/>
    <property type="molecule type" value="Genomic_DNA"/>
</dbReference>
<evidence type="ECO:0000313" key="2">
    <source>
        <dbReference type="EMBL" id="GAP93103.2"/>
    </source>
</evidence>
<gene>
    <name evidence="2" type="ORF">SAMD00023353_10700180</name>
</gene>
<dbReference type="Proteomes" id="UP000054516">
    <property type="component" value="Unassembled WGS sequence"/>
</dbReference>
<feature type="region of interest" description="Disordered" evidence="1">
    <location>
        <begin position="1"/>
        <end position="59"/>
    </location>
</feature>
<feature type="compositionally biased region" description="Polar residues" evidence="1">
    <location>
        <begin position="17"/>
        <end position="28"/>
    </location>
</feature>
<name>A0A1W2TWN5_ROSNE</name>
<protein>
    <submittedName>
        <fullName evidence="2">Uncharacterized protein</fullName>
    </submittedName>
</protein>
<dbReference type="AlphaFoldDB" id="A0A1W2TWN5"/>
<keyword evidence="3" id="KW-1185">Reference proteome</keyword>
<organism evidence="2">
    <name type="scientific">Rosellinia necatrix</name>
    <name type="common">White root-rot fungus</name>
    <dbReference type="NCBI Taxonomy" id="77044"/>
    <lineage>
        <taxon>Eukaryota</taxon>
        <taxon>Fungi</taxon>
        <taxon>Dikarya</taxon>
        <taxon>Ascomycota</taxon>
        <taxon>Pezizomycotina</taxon>
        <taxon>Sordariomycetes</taxon>
        <taxon>Xylariomycetidae</taxon>
        <taxon>Xylariales</taxon>
        <taxon>Xylariaceae</taxon>
        <taxon>Rosellinia</taxon>
    </lineage>
</organism>
<sequence length="84" mass="9073">MPTHYNMPDGIQEAGTEVTQHETSSTIQAPPIHETASESKPQITDTEKGPINPTSTPATLGFSMKRFLAEKEKDSGVAFLKLSS</sequence>
<reference evidence="2" key="1">
    <citation type="submission" date="2016-03" db="EMBL/GenBank/DDBJ databases">
        <title>Draft genome sequence of Rosellinia necatrix.</title>
        <authorList>
            <person name="Kanematsu S."/>
        </authorList>
    </citation>
    <scope>NUCLEOTIDE SEQUENCE [LARGE SCALE GENOMIC DNA]</scope>
    <source>
        <strain evidence="2">W97</strain>
    </source>
</reference>
<accession>A0A1W2TWN5</accession>
<evidence type="ECO:0000256" key="1">
    <source>
        <dbReference type="SAM" id="MobiDB-lite"/>
    </source>
</evidence>
<proteinExistence type="predicted"/>
<evidence type="ECO:0000313" key="3">
    <source>
        <dbReference type="Proteomes" id="UP000054516"/>
    </source>
</evidence>